<protein>
    <submittedName>
        <fullName evidence="2">Uncharacterized protein</fullName>
    </submittedName>
</protein>
<keyword evidence="1" id="KW-0732">Signal</keyword>
<feature type="signal peptide" evidence="1">
    <location>
        <begin position="1"/>
        <end position="19"/>
    </location>
</feature>
<evidence type="ECO:0000313" key="2">
    <source>
        <dbReference type="EMBL" id="QCW81025.1"/>
    </source>
</evidence>
<keyword evidence="3" id="KW-1185">Reference proteome</keyword>
<organism evidence="2 3">
    <name type="scientific">Methylotuvimicrobium buryatense</name>
    <name type="common">Methylomicrobium buryatense</name>
    <dbReference type="NCBI Taxonomy" id="95641"/>
    <lineage>
        <taxon>Bacteria</taxon>
        <taxon>Pseudomonadati</taxon>
        <taxon>Pseudomonadota</taxon>
        <taxon>Gammaproteobacteria</taxon>
        <taxon>Methylococcales</taxon>
        <taxon>Methylococcaceae</taxon>
        <taxon>Methylotuvimicrobium</taxon>
    </lineage>
</organism>
<evidence type="ECO:0000256" key="1">
    <source>
        <dbReference type="SAM" id="SignalP"/>
    </source>
</evidence>
<dbReference type="KEGG" id="mbur:EQU24_01220"/>
<dbReference type="Proteomes" id="UP000305881">
    <property type="component" value="Chromosome"/>
</dbReference>
<gene>
    <name evidence="2" type="ORF">EQU24_01220</name>
</gene>
<name>A0A4V1IJD5_METBY</name>
<evidence type="ECO:0000313" key="3">
    <source>
        <dbReference type="Proteomes" id="UP000305881"/>
    </source>
</evidence>
<feature type="chain" id="PRO_5020822933" evidence="1">
    <location>
        <begin position="20"/>
        <end position="90"/>
    </location>
</feature>
<reference evidence="3" key="1">
    <citation type="journal article" date="2019" name="J. Bacteriol.">
        <title>A Mutagenic Screen Identifies a TonB-Dependent Receptor Required for the Lanthanide Metal Switch in the Type I Methanotroph 'Methylotuvimicrobium buryatense' 5GB1C.</title>
        <authorList>
            <person name="Groom J.D."/>
            <person name="Ford S.M."/>
            <person name="Pesesky M.W."/>
            <person name="Lidstrom M.E."/>
        </authorList>
    </citation>
    <scope>NUCLEOTIDE SEQUENCE [LARGE SCALE GENOMIC DNA]</scope>
    <source>
        <strain evidence="3">5GB1C</strain>
    </source>
</reference>
<proteinExistence type="predicted"/>
<dbReference type="STRING" id="675511.GCA_000341735_02758"/>
<dbReference type="EMBL" id="CP035467">
    <property type="protein sequence ID" value="QCW81025.1"/>
    <property type="molecule type" value="Genomic_DNA"/>
</dbReference>
<dbReference type="RefSeq" id="WP_017841254.1">
    <property type="nucleotide sequence ID" value="NZ_CP035467.1"/>
</dbReference>
<sequence length="90" mass="10521">MKLSLKVTFFWLFSLCAQADEERIYQTNSIGNIQYNKSSHTIQENGRIIVTDPIGNKQYDKQQYQIKGDKVYQTDSVGDIQYNKPQQKIK</sequence>
<accession>A0A4V1IJD5</accession>
<dbReference type="AlphaFoldDB" id="A0A4V1IJD5"/>